<dbReference type="Pfam" id="PF16124">
    <property type="entry name" value="RecQ_Zn_bind"/>
    <property type="match status" value="1"/>
</dbReference>
<evidence type="ECO:0000259" key="14">
    <source>
        <dbReference type="PROSITE" id="PS51194"/>
    </source>
</evidence>
<dbReference type="Proteomes" id="UP001595878">
    <property type="component" value="Unassembled WGS sequence"/>
</dbReference>
<dbReference type="PROSITE" id="PS51192">
    <property type="entry name" value="HELICASE_ATP_BIND_1"/>
    <property type="match status" value="1"/>
</dbReference>
<dbReference type="Pfam" id="PF00270">
    <property type="entry name" value="DEAD"/>
    <property type="match status" value="1"/>
</dbReference>
<evidence type="ECO:0000313" key="15">
    <source>
        <dbReference type="EMBL" id="MFC4691738.1"/>
    </source>
</evidence>
<evidence type="ECO:0000256" key="3">
    <source>
        <dbReference type="ARBA" id="ARBA00022741"/>
    </source>
</evidence>
<gene>
    <name evidence="15" type="ORF">ACFO5T_14980</name>
</gene>
<evidence type="ECO:0000256" key="10">
    <source>
        <dbReference type="ARBA" id="ARBA00034808"/>
    </source>
</evidence>
<dbReference type="EC" id="5.6.2.4" evidence="10"/>
<evidence type="ECO:0000256" key="12">
    <source>
        <dbReference type="ARBA" id="ARBA00044550"/>
    </source>
</evidence>
<dbReference type="SMART" id="SM00487">
    <property type="entry name" value="DEXDc"/>
    <property type="match status" value="1"/>
</dbReference>
<feature type="domain" description="Helicase C-terminal" evidence="14">
    <location>
        <begin position="218"/>
        <end position="364"/>
    </location>
</feature>
<name>A0ABV9LDH9_9FLAO</name>
<protein>
    <recommendedName>
        <fullName evidence="11">ATP-dependent DNA helicase RecQ</fullName>
        <ecNumber evidence="10">5.6.2.4</ecNumber>
    </recommendedName>
    <alternativeName>
        <fullName evidence="12">DNA 3'-5' helicase RecQ</fullName>
    </alternativeName>
</protein>
<evidence type="ECO:0000256" key="11">
    <source>
        <dbReference type="ARBA" id="ARBA00044535"/>
    </source>
</evidence>
<evidence type="ECO:0000256" key="8">
    <source>
        <dbReference type="ARBA" id="ARBA00023235"/>
    </source>
</evidence>
<dbReference type="EMBL" id="JBHSHB010000042">
    <property type="protein sequence ID" value="MFC4691738.1"/>
    <property type="molecule type" value="Genomic_DNA"/>
</dbReference>
<comment type="caution">
    <text evidence="15">The sequence shown here is derived from an EMBL/GenBank/DDBJ whole genome shotgun (WGS) entry which is preliminary data.</text>
</comment>
<keyword evidence="6" id="KW-0067">ATP-binding</keyword>
<evidence type="ECO:0000259" key="13">
    <source>
        <dbReference type="PROSITE" id="PS51192"/>
    </source>
</evidence>
<dbReference type="InterPro" id="IPR032284">
    <property type="entry name" value="RecQ_Zn-bd"/>
</dbReference>
<evidence type="ECO:0000256" key="4">
    <source>
        <dbReference type="ARBA" id="ARBA00022801"/>
    </source>
</evidence>
<dbReference type="CDD" id="cd17920">
    <property type="entry name" value="DEXHc_RecQ"/>
    <property type="match status" value="1"/>
</dbReference>
<dbReference type="SUPFAM" id="SSF52540">
    <property type="entry name" value="P-loop containing nucleoside triphosphate hydrolases"/>
    <property type="match status" value="1"/>
</dbReference>
<evidence type="ECO:0000256" key="1">
    <source>
        <dbReference type="ARBA" id="ARBA00005446"/>
    </source>
</evidence>
<sequence length="629" mass="71490">MIDKAKDILTTYWGHSNFRPQQAEIIKNVLAGEDSIALLPTGGGKSLCYQLPSLLLDGITIVVSPLIALMKDQVMGLQEKGIKALSITSGISYGELDTLLDNCIYGNYKLLYLSPERLQQELVQERIKLMNVCLIAVDEAHCISQWGHDFRPAYRDISKLRALKPKCPIIALTATATTKVLEDITTLLDLKQPQLFKTSYHRKNLTYKIRLATDKFYELETILTNTQQSAIVYVRNRKATLNTAHFLKGRGITATSYHGGMSREERHKQYLAWRTNKVQVMVGTSAFGMGIDKADVDTVVHLEIPDSIENYFQEAGRAGRAGQESQAVLLYNENDEVRLENQFLKVIPDTHTVKKTYKHLVNYFQISYGEGQDSLHRFNFSEFCGAYKLHTILTYNALQVLDRNSVISLSQEFTKRATINFKVNDFALTYYLLRNNQLDDVVKAVLRTYGAVFEQVTNINYNIIANKAGKTLEQVHQVLLTLDQDDIIDYEHQNFDTAITFLVPREDDRTINVIAPFIKTQENYKKNQVQAVKDYIANDTTCRAIQLMHYFDEVLDEPCGNCDVCRNRTVIKTRTSIDNAIIDLLKGGAKSSREIAQLAYPQQTIINSIRLLLEQKKIAILPNNTYTLL</sequence>
<dbReference type="Pfam" id="PF00271">
    <property type="entry name" value="Helicase_C"/>
    <property type="match status" value="1"/>
</dbReference>
<dbReference type="Gene3D" id="3.40.50.300">
    <property type="entry name" value="P-loop containing nucleotide triphosphate hydrolases"/>
    <property type="match status" value="2"/>
</dbReference>
<keyword evidence="3" id="KW-0547">Nucleotide-binding</keyword>
<proteinExistence type="inferred from homology"/>
<comment type="catalytic activity">
    <reaction evidence="9">
        <text>Couples ATP hydrolysis with the unwinding of duplex DNA by translocating in the 3'-5' direction.</text>
        <dbReference type="EC" id="5.6.2.4"/>
    </reaction>
</comment>
<dbReference type="GO" id="GO:0004386">
    <property type="term" value="F:helicase activity"/>
    <property type="evidence" value="ECO:0007669"/>
    <property type="project" value="UniProtKB-KW"/>
</dbReference>
<evidence type="ECO:0000256" key="6">
    <source>
        <dbReference type="ARBA" id="ARBA00022840"/>
    </source>
</evidence>
<keyword evidence="5 15" id="KW-0347">Helicase</keyword>
<dbReference type="PANTHER" id="PTHR13710:SF105">
    <property type="entry name" value="ATP-DEPENDENT DNA HELICASE Q1"/>
    <property type="match status" value="1"/>
</dbReference>
<dbReference type="InterPro" id="IPR027417">
    <property type="entry name" value="P-loop_NTPase"/>
</dbReference>
<organism evidence="15 16">
    <name type="scientific">Dokdonia genika</name>
    <dbReference type="NCBI Taxonomy" id="308113"/>
    <lineage>
        <taxon>Bacteria</taxon>
        <taxon>Pseudomonadati</taxon>
        <taxon>Bacteroidota</taxon>
        <taxon>Flavobacteriia</taxon>
        <taxon>Flavobacteriales</taxon>
        <taxon>Flavobacteriaceae</taxon>
        <taxon>Dokdonia</taxon>
    </lineage>
</organism>
<dbReference type="NCBIfam" id="TIGR00614">
    <property type="entry name" value="recQ_fam"/>
    <property type="match status" value="1"/>
</dbReference>
<dbReference type="PANTHER" id="PTHR13710">
    <property type="entry name" value="DNA HELICASE RECQ FAMILY MEMBER"/>
    <property type="match status" value="1"/>
</dbReference>
<reference evidence="16" key="1">
    <citation type="journal article" date="2019" name="Int. J. Syst. Evol. Microbiol.">
        <title>The Global Catalogue of Microorganisms (GCM) 10K type strain sequencing project: providing services to taxonomists for standard genome sequencing and annotation.</title>
        <authorList>
            <consortium name="The Broad Institute Genomics Platform"/>
            <consortium name="The Broad Institute Genome Sequencing Center for Infectious Disease"/>
            <person name="Wu L."/>
            <person name="Ma J."/>
        </authorList>
    </citation>
    <scope>NUCLEOTIDE SEQUENCE [LARGE SCALE GENOMIC DNA]</scope>
    <source>
        <strain evidence="16">CGMCC 4.7427</strain>
    </source>
</reference>
<dbReference type="Gene3D" id="1.10.10.10">
    <property type="entry name" value="Winged helix-like DNA-binding domain superfamily/Winged helix DNA-binding domain"/>
    <property type="match status" value="1"/>
</dbReference>
<dbReference type="InterPro" id="IPR036388">
    <property type="entry name" value="WH-like_DNA-bd_sf"/>
</dbReference>
<dbReference type="InterPro" id="IPR004589">
    <property type="entry name" value="DNA_helicase_ATP-dep_RecQ"/>
</dbReference>
<comment type="similarity">
    <text evidence="1">Belongs to the helicase family. RecQ subfamily.</text>
</comment>
<dbReference type="PROSITE" id="PS51194">
    <property type="entry name" value="HELICASE_CTER"/>
    <property type="match status" value="1"/>
</dbReference>
<keyword evidence="16" id="KW-1185">Reference proteome</keyword>
<keyword evidence="4" id="KW-0378">Hydrolase</keyword>
<dbReference type="RefSeq" id="WP_380036058.1">
    <property type="nucleotide sequence ID" value="NZ_JBHSHB010000042.1"/>
</dbReference>
<dbReference type="InterPro" id="IPR014001">
    <property type="entry name" value="Helicase_ATP-bd"/>
</dbReference>
<evidence type="ECO:0000256" key="9">
    <source>
        <dbReference type="ARBA" id="ARBA00034617"/>
    </source>
</evidence>
<dbReference type="SMART" id="SM00490">
    <property type="entry name" value="HELICc"/>
    <property type="match status" value="1"/>
</dbReference>
<evidence type="ECO:0000256" key="5">
    <source>
        <dbReference type="ARBA" id="ARBA00022806"/>
    </source>
</evidence>
<keyword evidence="8" id="KW-0413">Isomerase</keyword>
<dbReference type="InterPro" id="IPR011545">
    <property type="entry name" value="DEAD/DEAH_box_helicase_dom"/>
</dbReference>
<keyword evidence="7" id="KW-0238">DNA-binding</keyword>
<accession>A0ABV9LDH9</accession>
<evidence type="ECO:0000256" key="2">
    <source>
        <dbReference type="ARBA" id="ARBA00022723"/>
    </source>
</evidence>
<feature type="domain" description="Helicase ATP-binding" evidence="13">
    <location>
        <begin position="26"/>
        <end position="194"/>
    </location>
</feature>
<dbReference type="InterPro" id="IPR001650">
    <property type="entry name" value="Helicase_C-like"/>
</dbReference>
<keyword evidence="2" id="KW-0479">Metal-binding</keyword>
<evidence type="ECO:0000256" key="7">
    <source>
        <dbReference type="ARBA" id="ARBA00023125"/>
    </source>
</evidence>
<evidence type="ECO:0000313" key="16">
    <source>
        <dbReference type="Proteomes" id="UP001595878"/>
    </source>
</evidence>